<keyword evidence="1" id="KW-0812">Transmembrane</keyword>
<organism evidence="3 4">
    <name type="scientific">Natronosalvus rutilus</name>
    <dbReference type="NCBI Taxonomy" id="2953753"/>
    <lineage>
        <taxon>Archaea</taxon>
        <taxon>Methanobacteriati</taxon>
        <taxon>Methanobacteriota</taxon>
        <taxon>Stenosarchaea group</taxon>
        <taxon>Halobacteria</taxon>
        <taxon>Halobacteriales</taxon>
        <taxon>Natrialbaceae</taxon>
        <taxon>Natronosalvus</taxon>
    </lineage>
</organism>
<evidence type="ECO:0000256" key="1">
    <source>
        <dbReference type="SAM" id="Phobius"/>
    </source>
</evidence>
<keyword evidence="1" id="KW-1133">Transmembrane helix</keyword>
<dbReference type="RefSeq" id="WP_254158803.1">
    <property type="nucleotide sequence ID" value="NZ_CP100355.1"/>
</dbReference>
<dbReference type="Gene3D" id="2.60.40.10">
    <property type="entry name" value="Immunoglobulins"/>
    <property type="match status" value="2"/>
</dbReference>
<dbReference type="EMBL" id="CP100355">
    <property type="protein sequence ID" value="UTF54234.1"/>
    <property type="molecule type" value="Genomic_DNA"/>
</dbReference>
<keyword evidence="4" id="KW-1185">Reference proteome</keyword>
<evidence type="ECO:0000259" key="2">
    <source>
        <dbReference type="Pfam" id="PF07705"/>
    </source>
</evidence>
<dbReference type="Proteomes" id="UP001056855">
    <property type="component" value="Chromosome"/>
</dbReference>
<dbReference type="InterPro" id="IPR013783">
    <property type="entry name" value="Ig-like_fold"/>
</dbReference>
<feature type="domain" description="CARDB" evidence="2">
    <location>
        <begin position="510"/>
        <end position="581"/>
    </location>
</feature>
<dbReference type="Pfam" id="PF07705">
    <property type="entry name" value="CARDB"/>
    <property type="match status" value="1"/>
</dbReference>
<evidence type="ECO:0000313" key="3">
    <source>
        <dbReference type="EMBL" id="UTF54234.1"/>
    </source>
</evidence>
<dbReference type="GeneID" id="73288941"/>
<dbReference type="KEGG" id="sawl:NGM29_02805"/>
<proteinExistence type="predicted"/>
<accession>A0A9E7SU08</accession>
<reference evidence="3" key="1">
    <citation type="submission" date="2022-06" db="EMBL/GenBank/DDBJ databases">
        <title>Diverse halophilic archaea isolated from saline environments.</title>
        <authorList>
            <person name="Cui H.-L."/>
        </authorList>
    </citation>
    <scope>NUCLEOTIDE SEQUENCE</scope>
    <source>
        <strain evidence="3">WLHS1</strain>
    </source>
</reference>
<evidence type="ECO:0000313" key="4">
    <source>
        <dbReference type="Proteomes" id="UP001056855"/>
    </source>
</evidence>
<dbReference type="InterPro" id="IPR011635">
    <property type="entry name" value="CARDB"/>
</dbReference>
<keyword evidence="1" id="KW-0472">Membrane</keyword>
<name>A0A9E7SU08_9EURY</name>
<dbReference type="AlphaFoldDB" id="A0A9E7SU08"/>
<gene>
    <name evidence="3" type="ORF">NGM29_02805</name>
</gene>
<protein>
    <recommendedName>
        <fullName evidence="2">CARDB domain-containing protein</fullName>
    </recommendedName>
</protein>
<sequence length="715" mass="76767">MTRRFVAALLVVIVLGSVPASVGAGEFVASSAPVSPSPSLETRDANAVGTGLEATDSGSDAVSLRSLTVGTTTTVGSSANATASSRMSAEPDLIRESVVLHQRPDRPGEFEAVVTYDVPEPVTQLMVTPGSEATVLETSEFEETDDGAYRWAESDHEGRSPQLTLRLPANRTEVGRHGHDGSGYTFAETGEWGIVATPQLQLAWRERSSVDVHREVAVDGEGVAGKHVAFFGANEVHETTAGSETIRLVVPEAADLEESPDDVLEALAHASERLGVGNSHSEVMIVAAPTGSVEWGAHGIQYGERDAWVRDDARLDVAGSVWLHEYVHTRQGFARSNLDRASGWLVEAQAEYYASLLTYERGDLDYLTFRRSLGEGRDSPYAEGVLTEPGTWQDPLTDYVKGPLVYGAIDRQLRLESDGESTMEDVFRAQNQNETATFEDWLADLEHRGGSDVREFAETYAGTASAPDTWNRFEHADAFDQPTPVMTYGLADGEEVEIEGLRETTTDGIPRTLVVGETVTFPVAVDNRGDREGPYRATVLVDDAIASEATGRLEPGKVTVERLSWTPETAGRYALHVGDDPFIVDVVDPADLTATALEASPDRVERGELITVTATVENEQSRVGRTTVEIRTVDGVVAEETVTLGPGESTTVETTLSFEDRGRHEIGAGDQRVTVTVESGIESRVSEGAESVPGFGVGAAIVAVALGLVLGRRSR</sequence>
<feature type="transmembrane region" description="Helical" evidence="1">
    <location>
        <begin position="692"/>
        <end position="711"/>
    </location>
</feature>